<dbReference type="InterPro" id="IPR003115">
    <property type="entry name" value="ParB_N"/>
</dbReference>
<keyword evidence="2" id="KW-0159">Chromosome partition</keyword>
<dbReference type="EMBL" id="MSCW01000009">
    <property type="protein sequence ID" value="ONF42632.1"/>
    <property type="molecule type" value="Genomic_DNA"/>
</dbReference>
<sequence>MAEQASTPNSDTHAEAEEVRFVSPNEIEIIPERNPRRTRSKTEVDEMRESIRRRGVMQSVMVRPNPNPDTDKPYELIAGYTRMALALELGIEKVPALVRQVSDDQILEFAAIENIVRSDMTPMDEGMAARNLMSEGKDADEICKLLGWNPTFLKGRIQLTHCIDEVAQALCDKQINIGHAQLLSGLRPESQKNALAVIVQHNLTVDQLREKIDQLSLRLKAAAFDLTDCATCPHNSSTQTSLFADTTSLAKARCLNKACFEKKTQEHLTSVKAELAESYHKIAFTSEVPTGATTVVVAGGPHGVGEQQAQACTECQHFGALIDNALGSKAAVTEHVCFNLKCHNEKVAAHKNIIATDAQQDQTTSKGETNNDSGAMPAGAKGSNKQSASENGKAKQTKSPAKTAIPKKILEQHHQIHRKAAAETAQNERKLALIGSILCLIRDAKVTLPKTPKDWPVSISDGKSARKAAELLDTQPVEALEKLQTKLVSQMVLKAQGNFGGENEGDVFGGFAHWIAESRQSDLSAYFTMSAEYLSAFTKPMIESRLKAAGFDKHYDQTHGDKAFDALMKGNKGDILKAVKESDFNFSGFIPEGLALSK</sequence>
<dbReference type="Gene3D" id="3.90.1530.30">
    <property type="match status" value="1"/>
</dbReference>
<dbReference type="Pfam" id="PF17762">
    <property type="entry name" value="HTH_ParB"/>
    <property type="match status" value="1"/>
</dbReference>
<proteinExistence type="inferred from homology"/>
<dbReference type="PANTHER" id="PTHR33375">
    <property type="entry name" value="CHROMOSOME-PARTITIONING PROTEIN PARB-RELATED"/>
    <property type="match status" value="1"/>
</dbReference>
<evidence type="ECO:0000256" key="3">
    <source>
        <dbReference type="SAM" id="Coils"/>
    </source>
</evidence>
<feature type="coiled-coil region" evidence="3">
    <location>
        <begin position="198"/>
        <end position="225"/>
    </location>
</feature>
<feature type="region of interest" description="Disordered" evidence="4">
    <location>
        <begin position="1"/>
        <end position="47"/>
    </location>
</feature>
<protein>
    <submittedName>
        <fullName evidence="6">Chromosome partitioning protein ParB</fullName>
    </submittedName>
</protein>
<dbReference type="NCBIfam" id="TIGR00180">
    <property type="entry name" value="parB_part"/>
    <property type="match status" value="1"/>
</dbReference>
<gene>
    <name evidence="6" type="ORF">BTO32_15015</name>
</gene>
<reference evidence="6 7" key="1">
    <citation type="submission" date="2016-12" db="EMBL/GenBank/DDBJ databases">
        <title>Marinobacter lutaoensis whole genome sequencing.</title>
        <authorList>
            <person name="Verma A."/>
            <person name="Krishnamurthi S."/>
        </authorList>
    </citation>
    <scope>NUCLEOTIDE SEQUENCE [LARGE SCALE GENOMIC DNA]</scope>
    <source>
        <strain evidence="6 7">T5054</strain>
    </source>
</reference>
<dbReference type="Gene3D" id="1.10.10.2830">
    <property type="match status" value="1"/>
</dbReference>
<comment type="caution">
    <text evidence="6">The sequence shown here is derived from an EMBL/GenBank/DDBJ whole genome shotgun (WGS) entry which is preliminary data.</text>
</comment>
<dbReference type="GO" id="GO:0003677">
    <property type="term" value="F:DNA binding"/>
    <property type="evidence" value="ECO:0007669"/>
    <property type="project" value="InterPro"/>
</dbReference>
<dbReference type="InterPro" id="IPR041468">
    <property type="entry name" value="HTH_ParB/Spo0J"/>
</dbReference>
<keyword evidence="7" id="KW-1185">Reference proteome</keyword>
<dbReference type="PANTHER" id="PTHR33375:SF1">
    <property type="entry name" value="CHROMOSOME-PARTITIONING PROTEIN PARB-RELATED"/>
    <property type="match status" value="1"/>
</dbReference>
<comment type="similarity">
    <text evidence="1">Belongs to the ParB family.</text>
</comment>
<dbReference type="Pfam" id="PF02195">
    <property type="entry name" value="ParB_N"/>
    <property type="match status" value="1"/>
</dbReference>
<keyword evidence="3" id="KW-0175">Coiled coil</keyword>
<name>A0A1V2DPT0_9GAMM</name>
<feature type="compositionally biased region" description="Basic and acidic residues" evidence="4">
    <location>
        <begin position="30"/>
        <end position="47"/>
    </location>
</feature>
<dbReference type="AlphaFoldDB" id="A0A1V2DPT0"/>
<dbReference type="InterPro" id="IPR050336">
    <property type="entry name" value="Chromosome_partition/occlusion"/>
</dbReference>
<evidence type="ECO:0000256" key="4">
    <source>
        <dbReference type="SAM" id="MobiDB-lite"/>
    </source>
</evidence>
<feature type="compositionally biased region" description="Polar residues" evidence="4">
    <location>
        <begin position="358"/>
        <end position="373"/>
    </location>
</feature>
<dbReference type="Proteomes" id="UP000189339">
    <property type="component" value="Unassembled WGS sequence"/>
</dbReference>
<accession>A0A1V2DPT0</accession>
<feature type="domain" description="ParB-like N-terminal" evidence="5">
    <location>
        <begin position="20"/>
        <end position="115"/>
    </location>
</feature>
<dbReference type="InterPro" id="IPR004437">
    <property type="entry name" value="ParB/RepB/Spo0J"/>
</dbReference>
<dbReference type="SUPFAM" id="SSF109709">
    <property type="entry name" value="KorB DNA-binding domain-like"/>
    <property type="match status" value="1"/>
</dbReference>
<dbReference type="InterPro" id="IPR036086">
    <property type="entry name" value="ParB/Sulfiredoxin_sf"/>
</dbReference>
<feature type="region of interest" description="Disordered" evidence="4">
    <location>
        <begin position="358"/>
        <end position="405"/>
    </location>
</feature>
<feature type="compositionally biased region" description="Polar residues" evidence="4">
    <location>
        <begin position="1"/>
        <end position="11"/>
    </location>
</feature>
<evidence type="ECO:0000256" key="2">
    <source>
        <dbReference type="ARBA" id="ARBA00022829"/>
    </source>
</evidence>
<dbReference type="GO" id="GO:0005694">
    <property type="term" value="C:chromosome"/>
    <property type="evidence" value="ECO:0007669"/>
    <property type="project" value="TreeGrafter"/>
</dbReference>
<evidence type="ECO:0000256" key="1">
    <source>
        <dbReference type="ARBA" id="ARBA00006295"/>
    </source>
</evidence>
<dbReference type="STRING" id="135739.BTO32_15015"/>
<dbReference type="InterPro" id="IPR022396">
    <property type="entry name" value="PRTRC_ParB"/>
</dbReference>
<dbReference type="SMART" id="SM00470">
    <property type="entry name" value="ParB"/>
    <property type="match status" value="1"/>
</dbReference>
<evidence type="ECO:0000259" key="5">
    <source>
        <dbReference type="SMART" id="SM00470"/>
    </source>
</evidence>
<evidence type="ECO:0000313" key="6">
    <source>
        <dbReference type="EMBL" id="ONF42632.1"/>
    </source>
</evidence>
<dbReference type="GO" id="GO:0007059">
    <property type="term" value="P:chromosome segregation"/>
    <property type="evidence" value="ECO:0007669"/>
    <property type="project" value="UniProtKB-KW"/>
</dbReference>
<organism evidence="6 7">
    <name type="scientific">Marinobacter lutaoensis</name>
    <dbReference type="NCBI Taxonomy" id="135739"/>
    <lineage>
        <taxon>Bacteria</taxon>
        <taxon>Pseudomonadati</taxon>
        <taxon>Pseudomonadota</taxon>
        <taxon>Gammaproteobacteria</taxon>
        <taxon>Pseudomonadales</taxon>
        <taxon>Marinobacteraceae</taxon>
        <taxon>Marinobacter</taxon>
    </lineage>
</organism>
<evidence type="ECO:0000313" key="7">
    <source>
        <dbReference type="Proteomes" id="UP000189339"/>
    </source>
</evidence>
<dbReference type="SUPFAM" id="SSF110849">
    <property type="entry name" value="ParB/Sulfiredoxin"/>
    <property type="match status" value="1"/>
</dbReference>
<dbReference type="NCBIfam" id="TIGR03734">
    <property type="entry name" value="PRTRC_parB"/>
    <property type="match status" value="1"/>
</dbReference>